<dbReference type="Pfam" id="PF02518">
    <property type="entry name" value="HATPase_c"/>
    <property type="match status" value="1"/>
</dbReference>
<evidence type="ECO:0000313" key="9">
    <source>
        <dbReference type="EMBL" id="QYZ77968.1"/>
    </source>
</evidence>
<keyword evidence="3" id="KW-0597">Phosphoprotein</keyword>
<dbReference type="NCBIfam" id="TIGR00229">
    <property type="entry name" value="sensory_box"/>
    <property type="match status" value="1"/>
</dbReference>
<accession>A0A8G1EE68</accession>
<dbReference type="InterPro" id="IPR003594">
    <property type="entry name" value="HATPase_dom"/>
</dbReference>
<dbReference type="Gene3D" id="3.30.565.10">
    <property type="entry name" value="Histidine kinase-like ATPase, C-terminal domain"/>
    <property type="match status" value="1"/>
</dbReference>
<evidence type="ECO:0000256" key="3">
    <source>
        <dbReference type="ARBA" id="ARBA00022553"/>
    </source>
</evidence>
<dbReference type="EMBL" id="CP037968">
    <property type="protein sequence ID" value="QYZ77968.1"/>
    <property type="molecule type" value="Genomic_DNA"/>
</dbReference>
<dbReference type="PROSITE" id="PS50109">
    <property type="entry name" value="HIS_KIN"/>
    <property type="match status" value="1"/>
</dbReference>
<dbReference type="Proteomes" id="UP000826709">
    <property type="component" value="Chromosome"/>
</dbReference>
<dbReference type="OrthoDB" id="2830at2157"/>
<feature type="domain" description="PAC" evidence="8">
    <location>
        <begin position="199"/>
        <end position="250"/>
    </location>
</feature>
<organism evidence="9 10">
    <name type="scientific">Methanofollis formosanus</name>
    <dbReference type="NCBI Taxonomy" id="299308"/>
    <lineage>
        <taxon>Archaea</taxon>
        <taxon>Methanobacteriati</taxon>
        <taxon>Methanobacteriota</taxon>
        <taxon>Stenosarchaea group</taxon>
        <taxon>Methanomicrobia</taxon>
        <taxon>Methanomicrobiales</taxon>
        <taxon>Methanomicrobiaceae</taxon>
        <taxon>Methanofollis</taxon>
    </lineage>
</organism>
<dbReference type="PROSITE" id="PS50112">
    <property type="entry name" value="PAS"/>
    <property type="match status" value="1"/>
</dbReference>
<keyword evidence="5 9" id="KW-0418">Kinase</keyword>
<dbReference type="EC" id="2.7.13.3" evidence="2"/>
<dbReference type="InterPro" id="IPR000014">
    <property type="entry name" value="PAS"/>
</dbReference>
<dbReference type="InterPro" id="IPR035965">
    <property type="entry name" value="PAS-like_dom_sf"/>
</dbReference>
<dbReference type="SMART" id="SM00091">
    <property type="entry name" value="PAS"/>
    <property type="match status" value="2"/>
</dbReference>
<dbReference type="GO" id="GO:0004673">
    <property type="term" value="F:protein histidine kinase activity"/>
    <property type="evidence" value="ECO:0007669"/>
    <property type="project" value="UniProtKB-EC"/>
</dbReference>
<dbReference type="PROSITE" id="PS50113">
    <property type="entry name" value="PAC"/>
    <property type="match status" value="1"/>
</dbReference>
<proteinExistence type="predicted"/>
<evidence type="ECO:0000256" key="1">
    <source>
        <dbReference type="ARBA" id="ARBA00000085"/>
    </source>
</evidence>
<evidence type="ECO:0000256" key="2">
    <source>
        <dbReference type="ARBA" id="ARBA00012438"/>
    </source>
</evidence>
<feature type="domain" description="PAS" evidence="7">
    <location>
        <begin position="125"/>
        <end position="196"/>
    </location>
</feature>
<dbReference type="Gene3D" id="3.30.450.20">
    <property type="entry name" value="PAS domain"/>
    <property type="match status" value="2"/>
</dbReference>
<keyword evidence="10" id="KW-1185">Reference proteome</keyword>
<dbReference type="InterPro" id="IPR013656">
    <property type="entry name" value="PAS_4"/>
</dbReference>
<name>A0A8G1EE68_9EURY</name>
<reference evidence="9" key="2">
    <citation type="submission" date="2019-03" db="EMBL/GenBank/DDBJ databases">
        <authorList>
            <person name="Chen S.-C."/>
            <person name="Wu S.-Y."/>
            <person name="Lai M.-C."/>
        </authorList>
    </citation>
    <scope>NUCLEOTIDE SEQUENCE</scope>
    <source>
        <strain evidence="9">ML15</strain>
    </source>
</reference>
<evidence type="ECO:0000256" key="4">
    <source>
        <dbReference type="ARBA" id="ARBA00022679"/>
    </source>
</evidence>
<dbReference type="RefSeq" id="WP_220681710.1">
    <property type="nucleotide sequence ID" value="NZ_CP037968.1"/>
</dbReference>
<dbReference type="PRINTS" id="PR00344">
    <property type="entry name" value="BCTRLSENSOR"/>
</dbReference>
<evidence type="ECO:0000313" key="10">
    <source>
        <dbReference type="Proteomes" id="UP000826709"/>
    </source>
</evidence>
<dbReference type="InterPro" id="IPR005467">
    <property type="entry name" value="His_kinase_dom"/>
</dbReference>
<dbReference type="SUPFAM" id="SSF55874">
    <property type="entry name" value="ATPase domain of HSP90 chaperone/DNA topoisomerase II/histidine kinase"/>
    <property type="match status" value="1"/>
</dbReference>
<dbReference type="KEGG" id="mfk:E2N92_00260"/>
<feature type="domain" description="Histidine kinase" evidence="6">
    <location>
        <begin position="261"/>
        <end position="455"/>
    </location>
</feature>
<dbReference type="InterPro" id="IPR004358">
    <property type="entry name" value="Sig_transdc_His_kin-like_C"/>
</dbReference>
<dbReference type="Pfam" id="PF08448">
    <property type="entry name" value="PAS_4"/>
    <property type="match status" value="1"/>
</dbReference>
<dbReference type="CDD" id="cd00075">
    <property type="entry name" value="HATPase"/>
    <property type="match status" value="1"/>
</dbReference>
<evidence type="ECO:0000259" key="8">
    <source>
        <dbReference type="PROSITE" id="PS50113"/>
    </source>
</evidence>
<comment type="catalytic activity">
    <reaction evidence="1">
        <text>ATP + protein L-histidine = ADP + protein N-phospho-L-histidine.</text>
        <dbReference type="EC" id="2.7.13.3"/>
    </reaction>
</comment>
<dbReference type="SMART" id="SM00387">
    <property type="entry name" value="HATPase_c"/>
    <property type="match status" value="1"/>
</dbReference>
<dbReference type="InterPro" id="IPR052162">
    <property type="entry name" value="Sensor_kinase/Photoreceptor"/>
</dbReference>
<dbReference type="InterPro" id="IPR000700">
    <property type="entry name" value="PAS-assoc_C"/>
</dbReference>
<dbReference type="AlphaFoldDB" id="A0A8G1EE68"/>
<dbReference type="SUPFAM" id="SSF55785">
    <property type="entry name" value="PYP-like sensor domain (PAS domain)"/>
    <property type="match status" value="2"/>
</dbReference>
<dbReference type="Pfam" id="PF13426">
    <property type="entry name" value="PAS_9"/>
    <property type="match status" value="1"/>
</dbReference>
<evidence type="ECO:0000259" key="6">
    <source>
        <dbReference type="PROSITE" id="PS50109"/>
    </source>
</evidence>
<sequence length="459" mass="51136">MLREPLFIGIESSRADRFPQILCLTDKGGTILSMNRRGQDVFCCPDESVTGWHISDLFAPSERERFVAECARTVDGAGSPPSPYTVLDRNRRPARVLPVFTPAGEGFWVNLVEIDADAGRHTPDMRQTLLTFMDTFPQTFFEFDEHGTITYVNHHGLLEFGFTAEDLEGGLNAYDLIALPDRTRAYQNVAYRMDGRIPACHEYTFLRKDGSTVPVIVHSVAVTKNGEATGTWGLVIDISEIRAAQEELEQMNQTLKLVSTLTRHELMNILTALAGWVDLAAGVTTEPDVDRYLKKATEAAGMLRKHLDFSREIQQVGTAAPTWQDLDAAVGSARSYLENGVQNLTIRTETAGVRVLADTLFDRVFYILLENSLRHGKGVTEVRVRVEGSLIVYEDNGCGVPVREKKRIFELGYGKNTGFGLYLARRILAVTGIKIKEEGEPGTGARFVLSIPQDQIRFF</sequence>
<protein>
    <recommendedName>
        <fullName evidence="2">histidine kinase</fullName>
        <ecNumber evidence="2">2.7.13.3</ecNumber>
    </recommendedName>
</protein>
<evidence type="ECO:0000259" key="7">
    <source>
        <dbReference type="PROSITE" id="PS50112"/>
    </source>
</evidence>
<evidence type="ECO:0000256" key="5">
    <source>
        <dbReference type="ARBA" id="ARBA00022777"/>
    </source>
</evidence>
<keyword evidence="4" id="KW-0808">Transferase</keyword>
<dbReference type="CDD" id="cd00130">
    <property type="entry name" value="PAS"/>
    <property type="match status" value="2"/>
</dbReference>
<dbReference type="PANTHER" id="PTHR43304:SF1">
    <property type="entry name" value="PAC DOMAIN-CONTAINING PROTEIN"/>
    <property type="match status" value="1"/>
</dbReference>
<reference evidence="9" key="1">
    <citation type="journal article" date="2005" name="Int. J. Syst. Evol. Microbiol.">
        <title>Methanofollis formosanus sp. nov., isolated from a fish pond.</title>
        <authorList>
            <person name="Wu S.Y."/>
            <person name="Chen S.C."/>
            <person name="Lai M.C."/>
        </authorList>
    </citation>
    <scope>NUCLEOTIDE SEQUENCE</scope>
    <source>
        <strain evidence="9">ML15</strain>
    </source>
</reference>
<dbReference type="InterPro" id="IPR036890">
    <property type="entry name" value="HATPase_C_sf"/>
</dbReference>
<gene>
    <name evidence="9" type="ORF">E2N92_00260</name>
</gene>
<dbReference type="PANTHER" id="PTHR43304">
    <property type="entry name" value="PHYTOCHROME-LIKE PROTEIN CPH1"/>
    <property type="match status" value="1"/>
</dbReference>